<protein>
    <recommendedName>
        <fullName evidence="2">DUF1468 domain-containing protein</fullName>
    </recommendedName>
</protein>
<proteinExistence type="predicted"/>
<dbReference type="Pfam" id="PF07331">
    <property type="entry name" value="TctB"/>
    <property type="match status" value="1"/>
</dbReference>
<organism evidence="3">
    <name type="scientific">bioreactor metagenome</name>
    <dbReference type="NCBI Taxonomy" id="1076179"/>
    <lineage>
        <taxon>unclassified sequences</taxon>
        <taxon>metagenomes</taxon>
        <taxon>ecological metagenomes</taxon>
    </lineage>
</organism>
<sequence>MTEKSMVKADFVTSVILIAMGIAILVLSIQMPTMADRNQSVYSAPGVVPGFIGLMITILSFAMLLRSLKKKALAEFREGIIPKGSLGQESTKRILTTIVLCLLYAFFLGKLWFGIPTFAFIFVFIIIFEYDRKKPLSTQVKKLLIAALIAVITTAAVMLVFQKLFLVNLP</sequence>
<evidence type="ECO:0000313" key="3">
    <source>
        <dbReference type="EMBL" id="MPL70511.1"/>
    </source>
</evidence>
<evidence type="ECO:0000256" key="1">
    <source>
        <dbReference type="SAM" id="Phobius"/>
    </source>
</evidence>
<accession>A0A644TXS2</accession>
<keyword evidence="1" id="KW-0812">Transmembrane</keyword>
<keyword evidence="1" id="KW-0472">Membrane</keyword>
<dbReference type="InterPro" id="IPR009936">
    <property type="entry name" value="DUF1468"/>
</dbReference>
<dbReference type="EMBL" id="VSSQ01000053">
    <property type="protein sequence ID" value="MPL70511.1"/>
    <property type="molecule type" value="Genomic_DNA"/>
</dbReference>
<gene>
    <name evidence="3" type="ORF">SDC9_16268</name>
</gene>
<feature type="transmembrane region" description="Helical" evidence="1">
    <location>
        <begin position="143"/>
        <end position="161"/>
    </location>
</feature>
<evidence type="ECO:0000259" key="2">
    <source>
        <dbReference type="Pfam" id="PF07331"/>
    </source>
</evidence>
<name>A0A644TXS2_9ZZZZ</name>
<feature type="transmembrane region" description="Helical" evidence="1">
    <location>
        <begin position="51"/>
        <end position="69"/>
    </location>
</feature>
<dbReference type="AlphaFoldDB" id="A0A644TXS2"/>
<comment type="caution">
    <text evidence="3">The sequence shown here is derived from an EMBL/GenBank/DDBJ whole genome shotgun (WGS) entry which is preliminary data.</text>
</comment>
<keyword evidence="1" id="KW-1133">Transmembrane helix</keyword>
<feature type="transmembrane region" description="Helical" evidence="1">
    <location>
        <begin position="113"/>
        <end position="131"/>
    </location>
</feature>
<feature type="transmembrane region" description="Helical" evidence="1">
    <location>
        <begin position="12"/>
        <end position="31"/>
    </location>
</feature>
<feature type="domain" description="DUF1468" evidence="2">
    <location>
        <begin position="14"/>
        <end position="170"/>
    </location>
</feature>
<reference evidence="3" key="1">
    <citation type="submission" date="2019-08" db="EMBL/GenBank/DDBJ databases">
        <authorList>
            <person name="Kucharzyk K."/>
            <person name="Murdoch R.W."/>
            <person name="Higgins S."/>
            <person name="Loffler F."/>
        </authorList>
    </citation>
    <scope>NUCLEOTIDE SEQUENCE</scope>
</reference>